<dbReference type="AlphaFoldDB" id="A0A174AFA5"/>
<dbReference type="GO" id="GO:0046872">
    <property type="term" value="F:metal ion binding"/>
    <property type="evidence" value="ECO:0007669"/>
    <property type="project" value="UniProtKB-KW"/>
</dbReference>
<evidence type="ECO:0000256" key="2">
    <source>
        <dbReference type="RuleBase" id="RU362039"/>
    </source>
</evidence>
<reference evidence="4 5" key="1">
    <citation type="submission" date="2015-09" db="EMBL/GenBank/DDBJ databases">
        <authorList>
            <consortium name="Pathogen Informatics"/>
        </authorList>
    </citation>
    <scope>NUCLEOTIDE SEQUENCE [LARGE SCALE GENOMIC DNA]</scope>
    <source>
        <strain evidence="4 5">2789STDY5834855</strain>
    </source>
</reference>
<proteinExistence type="inferred from homology"/>
<evidence type="ECO:0000313" key="4">
    <source>
        <dbReference type="EMBL" id="CUN86176.1"/>
    </source>
</evidence>
<feature type="domain" description="Calcineurin-like phosphoesterase" evidence="3">
    <location>
        <begin position="1"/>
        <end position="134"/>
    </location>
</feature>
<dbReference type="CDD" id="cd00841">
    <property type="entry name" value="MPP_YfcE"/>
    <property type="match status" value="1"/>
</dbReference>
<evidence type="ECO:0000313" key="5">
    <source>
        <dbReference type="Proteomes" id="UP000095558"/>
    </source>
</evidence>
<dbReference type="NCBIfam" id="TIGR00040">
    <property type="entry name" value="yfcE"/>
    <property type="match status" value="1"/>
</dbReference>
<dbReference type="InterPro" id="IPR029052">
    <property type="entry name" value="Metallo-depent_PP-like"/>
</dbReference>
<dbReference type="EMBL" id="CYZV01000007">
    <property type="protein sequence ID" value="CUN86176.1"/>
    <property type="molecule type" value="Genomic_DNA"/>
</dbReference>
<dbReference type="SUPFAM" id="SSF56300">
    <property type="entry name" value="Metallo-dependent phosphatases"/>
    <property type="match status" value="1"/>
</dbReference>
<evidence type="ECO:0000256" key="1">
    <source>
        <dbReference type="ARBA" id="ARBA00008950"/>
    </source>
</evidence>
<protein>
    <recommendedName>
        <fullName evidence="2">Phosphoesterase</fullName>
        <ecNumber evidence="2">3.1.4.-</ecNumber>
    </recommendedName>
</protein>
<organism evidence="4 5">
    <name type="scientific">Clostridium disporicum</name>
    <dbReference type="NCBI Taxonomy" id="84024"/>
    <lineage>
        <taxon>Bacteria</taxon>
        <taxon>Bacillati</taxon>
        <taxon>Bacillota</taxon>
        <taxon>Clostridia</taxon>
        <taxon>Eubacteriales</taxon>
        <taxon>Clostridiaceae</taxon>
        <taxon>Clostridium</taxon>
    </lineage>
</organism>
<name>A0A174AFA5_9CLOT</name>
<dbReference type="OrthoDB" id="9800565at2"/>
<keyword evidence="4" id="KW-0378">Hydrolase</keyword>
<comment type="cofactor">
    <cofactor evidence="2">
        <name>a divalent metal cation</name>
        <dbReference type="ChEBI" id="CHEBI:60240"/>
    </cofactor>
</comment>
<dbReference type="GO" id="GO:0016787">
    <property type="term" value="F:hydrolase activity"/>
    <property type="evidence" value="ECO:0007669"/>
    <property type="project" value="UniProtKB-UniRule"/>
</dbReference>
<dbReference type="PANTHER" id="PTHR11124">
    <property type="entry name" value="VACUOLAR SORTING PROTEIN VPS29"/>
    <property type="match status" value="1"/>
</dbReference>
<keyword evidence="2" id="KW-0479">Metal-binding</keyword>
<dbReference type="Pfam" id="PF12850">
    <property type="entry name" value="Metallophos_2"/>
    <property type="match status" value="1"/>
</dbReference>
<dbReference type="Gene3D" id="3.60.21.10">
    <property type="match status" value="1"/>
</dbReference>
<gene>
    <name evidence="4" type="ORF">ERS852470_00894</name>
</gene>
<dbReference type="InterPro" id="IPR024654">
    <property type="entry name" value="Calcineurin-like_PHP_lpxH"/>
</dbReference>
<dbReference type="EC" id="3.1.4.-" evidence="2"/>
<dbReference type="Proteomes" id="UP000095558">
    <property type="component" value="Unassembled WGS sequence"/>
</dbReference>
<dbReference type="InterPro" id="IPR000979">
    <property type="entry name" value="Phosphodiesterase_MJ0936/Vps29"/>
</dbReference>
<dbReference type="RefSeq" id="WP_055275633.1">
    <property type="nucleotide sequence ID" value="NZ_CYZV01000007.1"/>
</dbReference>
<sequence length="158" mass="17693">MLIAVISDSHGNRISIDKVKKRISSADVLLFLGDGEGDLREITEEFKGEVYAVRGNCDMRGLYPEERLIELQGKKIFMCHGHRYGVKYGYNSIFYRGKEVGADIVLFGHSHIPIIEEEDGLILMNPGSISLGMGRLDKTLGYIDLIEGKSPVTYIKEI</sequence>
<comment type="similarity">
    <text evidence="1 2">Belongs to the metallophosphoesterase superfamily. YfcE family.</text>
</comment>
<dbReference type="InterPro" id="IPR041802">
    <property type="entry name" value="MPP_YfcE"/>
</dbReference>
<accession>A0A174AFA5</accession>
<evidence type="ECO:0000259" key="3">
    <source>
        <dbReference type="Pfam" id="PF12850"/>
    </source>
</evidence>